<organism evidence="1">
    <name type="scientific">marine sediment metagenome</name>
    <dbReference type="NCBI Taxonomy" id="412755"/>
    <lineage>
        <taxon>unclassified sequences</taxon>
        <taxon>metagenomes</taxon>
        <taxon>ecological metagenomes</taxon>
    </lineage>
</organism>
<dbReference type="PROSITE" id="PS51257">
    <property type="entry name" value="PROKAR_LIPOPROTEIN"/>
    <property type="match status" value="1"/>
</dbReference>
<gene>
    <name evidence="1" type="ORF">S03H2_43840</name>
</gene>
<dbReference type="EMBL" id="BARU01027378">
    <property type="protein sequence ID" value="GAH73580.1"/>
    <property type="molecule type" value="Genomic_DNA"/>
</dbReference>
<evidence type="ECO:0000313" key="1">
    <source>
        <dbReference type="EMBL" id="GAH73580.1"/>
    </source>
</evidence>
<accession>X1IWG1</accession>
<proteinExistence type="predicted"/>
<name>X1IWG1_9ZZZZ</name>
<comment type="caution">
    <text evidence="1">The sequence shown here is derived from an EMBL/GenBank/DDBJ whole genome shotgun (WGS) entry which is preliminary data.</text>
</comment>
<reference evidence="1" key="1">
    <citation type="journal article" date="2014" name="Front. Microbiol.">
        <title>High frequency of phylogenetically diverse reductive dehalogenase-homologous genes in deep subseafloor sedimentary metagenomes.</title>
        <authorList>
            <person name="Kawai M."/>
            <person name="Futagami T."/>
            <person name="Toyoda A."/>
            <person name="Takaki Y."/>
            <person name="Nishi S."/>
            <person name="Hori S."/>
            <person name="Arai W."/>
            <person name="Tsubouchi T."/>
            <person name="Morono Y."/>
            <person name="Uchiyama I."/>
            <person name="Ito T."/>
            <person name="Fujiyama A."/>
            <person name="Inagaki F."/>
            <person name="Takami H."/>
        </authorList>
    </citation>
    <scope>NUCLEOTIDE SEQUENCE</scope>
    <source>
        <strain evidence="1">Expedition CK06-06</strain>
    </source>
</reference>
<sequence>MFKKYFLILLNFIILVSIVFTVGCGKSSFAGKYVNQDNPSDYLELKPDGMYYSYTSYSGGYNGEWEVKGNELRLSWMGSVLVIGEIKGNKIIFPTAGFIMASIYVKEI</sequence>
<evidence type="ECO:0008006" key="2">
    <source>
        <dbReference type="Google" id="ProtNLM"/>
    </source>
</evidence>
<protein>
    <recommendedName>
        <fullName evidence="2">Lipocalin-like domain-containing protein</fullName>
    </recommendedName>
</protein>
<dbReference type="AlphaFoldDB" id="X1IWG1"/>